<dbReference type="OrthoDB" id="7064545at2"/>
<dbReference type="STRING" id="1172194.WQQ_41830"/>
<organism evidence="2 3">
    <name type="scientific">Hydrocarboniphaga effusa AP103</name>
    <dbReference type="NCBI Taxonomy" id="1172194"/>
    <lineage>
        <taxon>Bacteria</taxon>
        <taxon>Pseudomonadati</taxon>
        <taxon>Pseudomonadota</taxon>
        <taxon>Gammaproteobacteria</taxon>
        <taxon>Nevskiales</taxon>
        <taxon>Nevskiaceae</taxon>
        <taxon>Hydrocarboniphaga</taxon>
    </lineage>
</organism>
<evidence type="ECO:0000256" key="1">
    <source>
        <dbReference type="SAM" id="MobiDB-lite"/>
    </source>
</evidence>
<proteinExistence type="predicted"/>
<feature type="region of interest" description="Disordered" evidence="1">
    <location>
        <begin position="31"/>
        <end position="55"/>
    </location>
</feature>
<reference evidence="2 3" key="1">
    <citation type="journal article" date="2012" name="J. Bacteriol.">
        <title>Genome Sequence of n-Alkane-Degrading Hydrocarboniphaga effusa Strain AP103T (ATCC BAA-332T).</title>
        <authorList>
            <person name="Chang H.K."/>
            <person name="Zylstra G.J."/>
            <person name="Chae J.C."/>
        </authorList>
    </citation>
    <scope>NUCLEOTIDE SEQUENCE [LARGE SCALE GENOMIC DNA]</scope>
    <source>
        <strain evidence="2 3">AP103</strain>
    </source>
</reference>
<name>I8T239_9GAMM</name>
<feature type="region of interest" description="Disordered" evidence="1">
    <location>
        <begin position="100"/>
        <end position="130"/>
    </location>
</feature>
<sequence length="130" mass="13765">MSRLTATWIFCIGLVLTRVLGVHLHVCAGTEQQPATHEQPHYADAGLLFGESHDSDHADDRELELAVMAANSASDVDFDVVALPGPDRLTLSTATGWLTSLLPQGPPTSAAPRPSNFTPPSRGPPSISLT</sequence>
<dbReference type="EMBL" id="AKGD01000004">
    <property type="protein sequence ID" value="EIT67748.1"/>
    <property type="molecule type" value="Genomic_DNA"/>
</dbReference>
<dbReference type="Proteomes" id="UP000003704">
    <property type="component" value="Unassembled WGS sequence"/>
</dbReference>
<keyword evidence="3" id="KW-1185">Reference proteome</keyword>
<comment type="caution">
    <text evidence="2">The sequence shown here is derived from an EMBL/GenBank/DDBJ whole genome shotgun (WGS) entry which is preliminary data.</text>
</comment>
<evidence type="ECO:0000313" key="2">
    <source>
        <dbReference type="EMBL" id="EIT67748.1"/>
    </source>
</evidence>
<protein>
    <submittedName>
        <fullName evidence="2">Uncharacterized protein</fullName>
    </submittedName>
</protein>
<evidence type="ECO:0000313" key="3">
    <source>
        <dbReference type="Proteomes" id="UP000003704"/>
    </source>
</evidence>
<dbReference type="AlphaFoldDB" id="I8T239"/>
<accession>I8T239</accession>
<dbReference type="RefSeq" id="WP_007187118.1">
    <property type="nucleotide sequence ID" value="NZ_AKGD01000004.1"/>
</dbReference>
<gene>
    <name evidence="2" type="ORF">WQQ_41830</name>
</gene>